<evidence type="ECO:0000256" key="8">
    <source>
        <dbReference type="ARBA" id="ARBA00023136"/>
    </source>
</evidence>
<evidence type="ECO:0000256" key="2">
    <source>
        <dbReference type="ARBA" id="ARBA00004236"/>
    </source>
</evidence>
<evidence type="ECO:0000256" key="7">
    <source>
        <dbReference type="ARBA" id="ARBA00022989"/>
    </source>
</evidence>
<dbReference type="InterPro" id="IPR012338">
    <property type="entry name" value="Beta-lactam/transpept-like"/>
</dbReference>
<dbReference type="InterPro" id="IPR050515">
    <property type="entry name" value="Beta-lactam/transpept"/>
</dbReference>
<evidence type="ECO:0000256" key="5">
    <source>
        <dbReference type="ARBA" id="ARBA00022960"/>
    </source>
</evidence>
<reference evidence="13 14" key="1">
    <citation type="submission" date="2017-09" db="EMBL/GenBank/DDBJ databases">
        <title>Depth-based differentiation of microbial function through sediment-hosted aquifers and enrichment of novel symbionts in the deep terrestrial subsurface.</title>
        <authorList>
            <person name="Probst A.J."/>
            <person name="Ladd B."/>
            <person name="Jarett J.K."/>
            <person name="Geller-Mcgrath D.E."/>
            <person name="Sieber C.M."/>
            <person name="Emerson J.B."/>
            <person name="Anantharaman K."/>
            <person name="Thomas B.C."/>
            <person name="Malmstrom R."/>
            <person name="Stieglmeier M."/>
            <person name="Klingl A."/>
            <person name="Woyke T."/>
            <person name="Ryan C.M."/>
            <person name="Banfield J.F."/>
        </authorList>
    </citation>
    <scope>NUCLEOTIDE SEQUENCE [LARGE SCALE GENOMIC DNA]</scope>
    <source>
        <strain evidence="13">CG22_combo_CG10-13_8_21_14_all_36_13</strain>
    </source>
</reference>
<evidence type="ECO:0000256" key="10">
    <source>
        <dbReference type="SAM" id="Phobius"/>
    </source>
</evidence>
<keyword evidence="7 10" id="KW-1133">Transmembrane helix</keyword>
<organism evidence="13 14">
    <name type="scientific">Candidatus Campbellbacteria bacterium CG22_combo_CG10-13_8_21_14_all_36_13</name>
    <dbReference type="NCBI Taxonomy" id="1974529"/>
    <lineage>
        <taxon>Bacteria</taxon>
        <taxon>Candidatus Campbelliibacteriota</taxon>
    </lineage>
</organism>
<feature type="domain" description="Penicillin-binding protein transpeptidase" evidence="11">
    <location>
        <begin position="223"/>
        <end position="535"/>
    </location>
</feature>
<evidence type="ECO:0000313" key="14">
    <source>
        <dbReference type="Proteomes" id="UP000231143"/>
    </source>
</evidence>
<dbReference type="SUPFAM" id="SSF56601">
    <property type="entry name" value="beta-lactamase/transpeptidase-like"/>
    <property type="match status" value="1"/>
</dbReference>
<keyword evidence="9" id="KW-0961">Cell wall biogenesis/degradation</keyword>
<accession>A0A2H0E0G5</accession>
<dbReference type="GO" id="GO:0005886">
    <property type="term" value="C:plasma membrane"/>
    <property type="evidence" value="ECO:0007669"/>
    <property type="project" value="TreeGrafter"/>
</dbReference>
<keyword evidence="4 10" id="KW-0812">Transmembrane</keyword>
<evidence type="ECO:0000256" key="9">
    <source>
        <dbReference type="ARBA" id="ARBA00023316"/>
    </source>
</evidence>
<keyword evidence="3" id="KW-1003">Cell membrane</keyword>
<evidence type="ECO:0000256" key="4">
    <source>
        <dbReference type="ARBA" id="ARBA00022692"/>
    </source>
</evidence>
<dbReference type="EMBL" id="PCTT01000011">
    <property type="protein sequence ID" value="PIP87320.1"/>
    <property type="molecule type" value="Genomic_DNA"/>
</dbReference>
<dbReference type="InterPro" id="IPR036138">
    <property type="entry name" value="PBP_dimer_sf"/>
</dbReference>
<dbReference type="AlphaFoldDB" id="A0A2H0E0G5"/>
<feature type="transmembrane region" description="Helical" evidence="10">
    <location>
        <begin position="48"/>
        <end position="69"/>
    </location>
</feature>
<comment type="caution">
    <text evidence="13">The sequence shown here is derived from an EMBL/GenBank/DDBJ whole genome shotgun (WGS) entry which is preliminary data.</text>
</comment>
<evidence type="ECO:0000259" key="11">
    <source>
        <dbReference type="Pfam" id="PF00905"/>
    </source>
</evidence>
<keyword evidence="6" id="KW-0573">Peptidoglycan synthesis</keyword>
<evidence type="ECO:0000256" key="6">
    <source>
        <dbReference type="ARBA" id="ARBA00022984"/>
    </source>
</evidence>
<name>A0A2H0E0G5_9BACT</name>
<dbReference type="GO" id="GO:0071555">
    <property type="term" value="P:cell wall organization"/>
    <property type="evidence" value="ECO:0007669"/>
    <property type="project" value="TreeGrafter"/>
</dbReference>
<dbReference type="Pfam" id="PF00905">
    <property type="entry name" value="Transpeptidase"/>
    <property type="match status" value="1"/>
</dbReference>
<evidence type="ECO:0008006" key="15">
    <source>
        <dbReference type="Google" id="ProtNLM"/>
    </source>
</evidence>
<feature type="domain" description="Penicillin-binding protein dimerisation" evidence="12">
    <location>
        <begin position="116"/>
        <end position="184"/>
    </location>
</feature>
<sequence length="559" mass="62936">MNRWKRKRRYKDIDPDEIFLDSRNAPKFDRDQLEGRLERPINKFAPKYILFIFVFIALIFSGKLFLLQIKDGLAYTERSENNHLRMEVIFADRGVVYDRNGVELVWNEHNEDGEYSLRKYNTVGGLSHLLGYLSYPKKDDKGFYYETKYTAKDGIEKSFTEKLDGKNGTRIREQNVSGDIVSESTTRMPLAGKDLILSIDSKVQHNLYEFIKDLANRVGFEGGAGVIMDIYTGEVIALTSFPEYSSQVLTDGKDSEKIQGYITRDDNPFLNRATEGLYTPGSIVKPYVAVGALNEHLITPEKKILSTGSITIKNPYNPELSSVFNDWKAHGLVNVKDALAVSSNVYFYEVGGGFENQKGLGITLLEKYIRAFGIGEKTNIIGIDDVDGVVPNPKWKADNFDGEEWRLGDTYHTAIGQYGFQVTPIQMARAVAAVANDGILVTPKLTIDQKTDSKNLSIDVDKNVMRVVRDGMRQGVTSGIAQGLNLSYVKVAAKTGTAELGSRKQYVNSWITGFFPYDNPRYSFAVVMEKGPQSNLTGAVFVMRNLFEWMKLEAPEYLN</sequence>
<dbReference type="Gene3D" id="3.40.710.10">
    <property type="entry name" value="DD-peptidase/beta-lactamase superfamily"/>
    <property type="match status" value="1"/>
</dbReference>
<evidence type="ECO:0000259" key="12">
    <source>
        <dbReference type="Pfam" id="PF03717"/>
    </source>
</evidence>
<gene>
    <name evidence="13" type="ORF">COW81_00830</name>
</gene>
<dbReference type="Proteomes" id="UP000231143">
    <property type="component" value="Unassembled WGS sequence"/>
</dbReference>
<keyword evidence="8 10" id="KW-0472">Membrane</keyword>
<dbReference type="PANTHER" id="PTHR30627:SF2">
    <property type="entry name" value="PEPTIDOGLYCAN D,D-TRANSPEPTIDASE MRDA"/>
    <property type="match status" value="1"/>
</dbReference>
<dbReference type="Pfam" id="PF03717">
    <property type="entry name" value="PBP_dimer"/>
    <property type="match status" value="1"/>
</dbReference>
<proteinExistence type="predicted"/>
<dbReference type="PANTHER" id="PTHR30627">
    <property type="entry name" value="PEPTIDOGLYCAN D,D-TRANSPEPTIDASE"/>
    <property type="match status" value="1"/>
</dbReference>
<dbReference type="InterPro" id="IPR005311">
    <property type="entry name" value="PBP_dimer"/>
</dbReference>
<dbReference type="GO" id="GO:0008658">
    <property type="term" value="F:penicillin binding"/>
    <property type="evidence" value="ECO:0007669"/>
    <property type="project" value="InterPro"/>
</dbReference>
<comment type="subcellular location">
    <subcellularLocation>
        <location evidence="2">Cell membrane</location>
    </subcellularLocation>
    <subcellularLocation>
        <location evidence="1">Membrane</location>
        <topology evidence="1">Single-pass membrane protein</topology>
    </subcellularLocation>
</comment>
<protein>
    <recommendedName>
        <fullName evidence="15">Penicillin-binding protein 2</fullName>
    </recommendedName>
</protein>
<evidence type="ECO:0000313" key="13">
    <source>
        <dbReference type="EMBL" id="PIP87320.1"/>
    </source>
</evidence>
<evidence type="ECO:0000256" key="3">
    <source>
        <dbReference type="ARBA" id="ARBA00022475"/>
    </source>
</evidence>
<dbReference type="InterPro" id="IPR001460">
    <property type="entry name" value="PCN-bd_Tpept"/>
</dbReference>
<dbReference type="SUPFAM" id="SSF56519">
    <property type="entry name" value="Penicillin binding protein dimerisation domain"/>
    <property type="match status" value="1"/>
</dbReference>
<keyword evidence="5" id="KW-0133">Cell shape</keyword>
<dbReference type="Gene3D" id="3.90.1310.10">
    <property type="entry name" value="Penicillin-binding protein 2a (Domain 2)"/>
    <property type="match status" value="1"/>
</dbReference>
<evidence type="ECO:0000256" key="1">
    <source>
        <dbReference type="ARBA" id="ARBA00004167"/>
    </source>
</evidence>